<dbReference type="GeneID" id="37108414"/>
<evidence type="ECO:0000256" key="4">
    <source>
        <dbReference type="ARBA" id="ARBA00022729"/>
    </source>
</evidence>
<dbReference type="Gene3D" id="1.20.58.1040">
    <property type="match status" value="1"/>
</dbReference>
<feature type="chain" id="PRO_5016194219" description="1,3-beta-glucanosyltransferase" evidence="9">
    <location>
        <begin position="20"/>
        <end position="525"/>
    </location>
</feature>
<dbReference type="EC" id="2.4.1.-" evidence="9"/>
<keyword evidence="7 9" id="KW-0449">Lipoprotein</keyword>
<feature type="compositionally biased region" description="Polar residues" evidence="10">
    <location>
        <begin position="318"/>
        <end position="334"/>
    </location>
</feature>
<dbReference type="InterPro" id="IPR012946">
    <property type="entry name" value="X8"/>
</dbReference>
<protein>
    <recommendedName>
        <fullName evidence="9">1,3-beta-glucanosyltransferase</fullName>
        <ecNumber evidence="9">2.4.1.-</ecNumber>
    </recommendedName>
</protein>
<dbReference type="InterPro" id="IPR004886">
    <property type="entry name" value="Glucanosyltransferase"/>
</dbReference>
<sequence length="525" mass="55724">MRLLPVAAGAAFFASSALAVDPIVIKGSKFFYSSNDTQFFLRGVAYQQSDTADPLSDKTTCERDIPYLKELRTNVIRTYAIDPTANHDDCMELLADAGIYVVSDLSNSTVAIDRSDPAWQLTLYDRYTSVIDALAGYNNTLGFFAGNEIANSVGTTDGMPYVKAAVRDMKSYISSQGYRSMGVGYATADVASIRGDLADFLNCQSEAVGIDFFGYNIYSWCGNSTYSESGYKDRTEEFANYSVPVFFSEYGCNSVTPREFTEVKALYGDEMSQVWSGGIVYEYFQDTNDYGLVSVIDSTSVSKMTDFTYYSNEIATASPSSTNKASYTPTNTALRSCPTEDSSWEAEATPLPPTPNDNLCECMVSAATCTVDDSVSSDDYGTLLGDVCGDITCSGVDGNGTTGDYGAYSMCNTKQQLVFALNYYYEVQSASGYAASACSWGGSATTKSATSATGTCKTLMSQAGTAGTGTVTSEVTATGSSSSATATSGSSSSTSSASQSVNVGSLQLVFYTAIAVVSGLGMIML</sequence>
<evidence type="ECO:0000256" key="10">
    <source>
        <dbReference type="SAM" id="MobiDB-lite"/>
    </source>
</evidence>
<dbReference type="RefSeq" id="XP_025463663.1">
    <property type="nucleotide sequence ID" value="XM_025606271.1"/>
</dbReference>
<gene>
    <name evidence="12" type="ORF">BO94DRAFT_227112</name>
</gene>
<feature type="region of interest" description="Disordered" evidence="10">
    <location>
        <begin position="318"/>
        <end position="348"/>
    </location>
</feature>
<dbReference type="SUPFAM" id="SSF51445">
    <property type="entry name" value="(Trans)glycosidases"/>
    <property type="match status" value="1"/>
</dbReference>
<accession>A0A317VRD9</accession>
<dbReference type="GO" id="GO:0005886">
    <property type="term" value="C:plasma membrane"/>
    <property type="evidence" value="ECO:0007669"/>
    <property type="project" value="UniProtKB-SubCell"/>
</dbReference>
<keyword evidence="9" id="KW-0336">GPI-anchor</keyword>
<evidence type="ECO:0000313" key="12">
    <source>
        <dbReference type="EMBL" id="PWY74470.1"/>
    </source>
</evidence>
<comment type="subcellular location">
    <subcellularLocation>
        <location evidence="1 9">Cell membrane</location>
        <topology evidence="1 9">Lipid-anchor</topology>
        <topology evidence="1 9">GPI-anchor</topology>
    </subcellularLocation>
</comment>
<keyword evidence="13" id="KW-1185">Reference proteome</keyword>
<dbReference type="OrthoDB" id="421038at2759"/>
<feature type="signal peptide" evidence="9">
    <location>
        <begin position="1"/>
        <end position="19"/>
    </location>
</feature>
<dbReference type="GO" id="GO:0098552">
    <property type="term" value="C:side of membrane"/>
    <property type="evidence" value="ECO:0007669"/>
    <property type="project" value="UniProtKB-KW"/>
</dbReference>
<evidence type="ECO:0000256" key="2">
    <source>
        <dbReference type="ARBA" id="ARBA00007528"/>
    </source>
</evidence>
<evidence type="ECO:0000259" key="11">
    <source>
        <dbReference type="SMART" id="SM00768"/>
    </source>
</evidence>
<dbReference type="Proteomes" id="UP000246702">
    <property type="component" value="Unassembled WGS sequence"/>
</dbReference>
<reference evidence="12 13" key="1">
    <citation type="submission" date="2016-12" db="EMBL/GenBank/DDBJ databases">
        <title>The genomes of Aspergillus section Nigri reveals drivers in fungal speciation.</title>
        <authorList>
            <consortium name="DOE Joint Genome Institute"/>
            <person name="Vesth T.C."/>
            <person name="Nybo J."/>
            <person name="Theobald S."/>
            <person name="Brandl J."/>
            <person name="Frisvad J.C."/>
            <person name="Nielsen K.F."/>
            <person name="Lyhne E.K."/>
            <person name="Kogle M.E."/>
            <person name="Kuo A."/>
            <person name="Riley R."/>
            <person name="Clum A."/>
            <person name="Nolan M."/>
            <person name="Lipzen A."/>
            <person name="Salamov A."/>
            <person name="Henrissat B."/>
            <person name="Wiebenga A."/>
            <person name="De Vries R.P."/>
            <person name="Grigoriev I.V."/>
            <person name="Mortensen U.H."/>
            <person name="Andersen M.R."/>
            <person name="Baker S.E."/>
        </authorList>
    </citation>
    <scope>NUCLEOTIDE SEQUENCE [LARGE SCALE GENOMIC DNA]</scope>
    <source>
        <strain evidence="12 13">CBS 115572</strain>
    </source>
</reference>
<comment type="function">
    <text evidence="8">Splits internally a 1,3-beta-glucan molecule and transfers the newly generated reducing end (the donor) to the non-reducing end of another 1,3-beta-glucan molecule (the acceptor) forming a 1,3-beta linkage, resulting in the elongation of 1,3-beta-glucan chains in the cell wall. Involved in cell wall morphogenesis.</text>
</comment>
<evidence type="ECO:0000256" key="3">
    <source>
        <dbReference type="ARBA" id="ARBA00022679"/>
    </source>
</evidence>
<keyword evidence="6" id="KW-0325">Glycoprotein</keyword>
<evidence type="ECO:0000313" key="13">
    <source>
        <dbReference type="Proteomes" id="UP000246702"/>
    </source>
</evidence>
<evidence type="ECO:0000256" key="7">
    <source>
        <dbReference type="ARBA" id="ARBA00023288"/>
    </source>
</evidence>
<evidence type="ECO:0000256" key="5">
    <source>
        <dbReference type="ARBA" id="ARBA00023157"/>
    </source>
</evidence>
<keyword evidence="4 9" id="KW-0732">Signal</keyword>
<comment type="caution">
    <text evidence="12">The sequence shown here is derived from an EMBL/GenBank/DDBJ whole genome shotgun (WGS) entry which is preliminary data.</text>
</comment>
<proteinExistence type="inferred from homology"/>
<dbReference type="InterPro" id="IPR017853">
    <property type="entry name" value="GH"/>
</dbReference>
<dbReference type="EMBL" id="MSFK01000030">
    <property type="protein sequence ID" value="PWY74470.1"/>
    <property type="molecule type" value="Genomic_DNA"/>
</dbReference>
<dbReference type="GO" id="GO:0031505">
    <property type="term" value="P:fungal-type cell wall organization"/>
    <property type="evidence" value="ECO:0007669"/>
    <property type="project" value="TreeGrafter"/>
</dbReference>
<evidence type="ECO:0000256" key="1">
    <source>
        <dbReference type="ARBA" id="ARBA00004609"/>
    </source>
</evidence>
<dbReference type="AlphaFoldDB" id="A0A317VRD9"/>
<dbReference type="Gene3D" id="3.20.20.80">
    <property type="entry name" value="Glycosidases"/>
    <property type="match status" value="1"/>
</dbReference>
<dbReference type="Pfam" id="PF03198">
    <property type="entry name" value="Glyco_hydro_72"/>
    <property type="match status" value="1"/>
</dbReference>
<dbReference type="PANTHER" id="PTHR31468:SF9">
    <property type="entry name" value="1,3-BETA-GLUCANOSYLTRANSFERASE"/>
    <property type="match status" value="1"/>
</dbReference>
<dbReference type="GO" id="GO:0042124">
    <property type="term" value="F:1,3-beta-glucanosyltransferase activity"/>
    <property type="evidence" value="ECO:0007669"/>
    <property type="project" value="TreeGrafter"/>
</dbReference>
<keyword evidence="3 9" id="KW-0808">Transferase</keyword>
<evidence type="ECO:0000256" key="9">
    <source>
        <dbReference type="RuleBase" id="RU361209"/>
    </source>
</evidence>
<evidence type="ECO:0000256" key="6">
    <source>
        <dbReference type="ARBA" id="ARBA00023180"/>
    </source>
</evidence>
<keyword evidence="9" id="KW-0472">Membrane</keyword>
<dbReference type="STRING" id="1450535.A0A317VRD9"/>
<evidence type="ECO:0000256" key="8">
    <source>
        <dbReference type="ARBA" id="ARBA00025026"/>
    </source>
</evidence>
<organism evidence="12 13">
    <name type="scientific">Aspergillus sclerotioniger CBS 115572</name>
    <dbReference type="NCBI Taxonomy" id="1450535"/>
    <lineage>
        <taxon>Eukaryota</taxon>
        <taxon>Fungi</taxon>
        <taxon>Dikarya</taxon>
        <taxon>Ascomycota</taxon>
        <taxon>Pezizomycotina</taxon>
        <taxon>Eurotiomycetes</taxon>
        <taxon>Eurotiomycetidae</taxon>
        <taxon>Eurotiales</taxon>
        <taxon>Aspergillaceae</taxon>
        <taxon>Aspergillus</taxon>
        <taxon>Aspergillus subgen. Circumdati</taxon>
    </lineage>
</organism>
<comment type="similarity">
    <text evidence="2 9">Belongs to the glycosyl hydrolase 72 family.</text>
</comment>
<dbReference type="Pfam" id="PF07983">
    <property type="entry name" value="X8"/>
    <property type="match status" value="1"/>
</dbReference>
<name>A0A317VRD9_9EURO</name>
<keyword evidence="5" id="KW-1015">Disulfide bond</keyword>
<dbReference type="PANTHER" id="PTHR31468">
    <property type="entry name" value="1,3-BETA-GLUCANOSYLTRANSFERASE GAS1"/>
    <property type="match status" value="1"/>
</dbReference>
<dbReference type="GO" id="GO:0071970">
    <property type="term" value="P:fungal-type cell wall (1-&gt;3)-beta-D-glucan biosynthetic process"/>
    <property type="evidence" value="ECO:0007669"/>
    <property type="project" value="TreeGrafter"/>
</dbReference>
<dbReference type="SMART" id="SM00768">
    <property type="entry name" value="X8"/>
    <property type="match status" value="1"/>
</dbReference>
<dbReference type="FunFam" id="3.20.20.80:FF:000038">
    <property type="entry name" value="1,3-beta-glucanosyltransferase"/>
    <property type="match status" value="1"/>
</dbReference>
<feature type="domain" description="X8" evidence="11">
    <location>
        <begin position="367"/>
        <end position="458"/>
    </location>
</feature>